<dbReference type="Proteomes" id="UP000766486">
    <property type="component" value="Unassembled WGS sequence"/>
</dbReference>
<protein>
    <submittedName>
        <fullName evidence="2">Uncharacterized protein</fullName>
    </submittedName>
</protein>
<evidence type="ECO:0000313" key="3">
    <source>
        <dbReference type="Proteomes" id="UP000766486"/>
    </source>
</evidence>
<comment type="caution">
    <text evidence="2">The sequence shown here is derived from an EMBL/GenBank/DDBJ whole genome shotgun (WGS) entry which is preliminary data.</text>
</comment>
<evidence type="ECO:0000313" key="2">
    <source>
        <dbReference type="EMBL" id="VUC36080.1"/>
    </source>
</evidence>
<proteinExistence type="predicted"/>
<gene>
    <name evidence="2" type="ORF">CLO192961_LOCUS434835</name>
</gene>
<organism evidence="2 3">
    <name type="scientific">Bionectria ochroleuca</name>
    <name type="common">Gliocladium roseum</name>
    <dbReference type="NCBI Taxonomy" id="29856"/>
    <lineage>
        <taxon>Eukaryota</taxon>
        <taxon>Fungi</taxon>
        <taxon>Dikarya</taxon>
        <taxon>Ascomycota</taxon>
        <taxon>Pezizomycotina</taxon>
        <taxon>Sordariomycetes</taxon>
        <taxon>Hypocreomycetidae</taxon>
        <taxon>Hypocreales</taxon>
        <taxon>Bionectriaceae</taxon>
        <taxon>Clonostachys</taxon>
    </lineage>
</organism>
<accession>A0ABY6V0Y4</accession>
<sequence length="82" mass="8622">MRYIALIATVASLLMLPGVLAAPTTDAESSLMEQESDLLTMKKCPRGKTGIYTGVGRGGGDGSCCYFEHLHGKDATCPNGGW</sequence>
<dbReference type="EMBL" id="CABFNS010000925">
    <property type="protein sequence ID" value="VUC36080.1"/>
    <property type="molecule type" value="Genomic_DNA"/>
</dbReference>
<keyword evidence="1" id="KW-0732">Signal</keyword>
<feature type="chain" id="PRO_5046093982" evidence="1">
    <location>
        <begin position="22"/>
        <end position="82"/>
    </location>
</feature>
<name>A0ABY6V0Y4_BIOOC</name>
<feature type="signal peptide" evidence="1">
    <location>
        <begin position="1"/>
        <end position="21"/>
    </location>
</feature>
<reference evidence="2 3" key="1">
    <citation type="submission" date="2019-06" db="EMBL/GenBank/DDBJ databases">
        <authorList>
            <person name="Broberg M."/>
        </authorList>
    </citation>
    <scope>NUCLEOTIDE SEQUENCE [LARGE SCALE GENOMIC DNA]</scope>
</reference>
<keyword evidence="3" id="KW-1185">Reference proteome</keyword>
<evidence type="ECO:0000256" key="1">
    <source>
        <dbReference type="SAM" id="SignalP"/>
    </source>
</evidence>